<dbReference type="Proteomes" id="UP000732378">
    <property type="component" value="Unassembled WGS sequence"/>
</dbReference>
<organism evidence="1 2">
    <name type="scientific">Nocardioides salarius</name>
    <dbReference type="NCBI Taxonomy" id="374513"/>
    <lineage>
        <taxon>Bacteria</taxon>
        <taxon>Bacillati</taxon>
        <taxon>Actinomycetota</taxon>
        <taxon>Actinomycetes</taxon>
        <taxon>Propionibacteriales</taxon>
        <taxon>Nocardioidaceae</taxon>
        <taxon>Nocardioides</taxon>
    </lineage>
</organism>
<name>A0ABS2MFT6_9ACTN</name>
<dbReference type="RefSeq" id="WP_193667336.1">
    <property type="nucleotide sequence ID" value="NZ_JACDTV010000002.1"/>
</dbReference>
<keyword evidence="2" id="KW-1185">Reference proteome</keyword>
<dbReference type="EMBL" id="JAFBBZ010000001">
    <property type="protein sequence ID" value="MBM7510044.1"/>
    <property type="molecule type" value="Genomic_DNA"/>
</dbReference>
<protein>
    <submittedName>
        <fullName evidence="1">Uncharacterized protein</fullName>
    </submittedName>
</protein>
<gene>
    <name evidence="1" type="ORF">JOE61_003858</name>
</gene>
<proteinExistence type="predicted"/>
<reference evidence="1 2" key="1">
    <citation type="submission" date="2021-01" db="EMBL/GenBank/DDBJ databases">
        <title>Sequencing the genomes of 1000 actinobacteria strains.</title>
        <authorList>
            <person name="Klenk H.-P."/>
        </authorList>
    </citation>
    <scope>NUCLEOTIDE SEQUENCE [LARGE SCALE GENOMIC DNA]</scope>
    <source>
        <strain evidence="1 2">DSM 18239</strain>
    </source>
</reference>
<comment type="caution">
    <text evidence="1">The sequence shown here is derived from an EMBL/GenBank/DDBJ whole genome shotgun (WGS) entry which is preliminary data.</text>
</comment>
<accession>A0ABS2MFT6</accession>
<evidence type="ECO:0000313" key="2">
    <source>
        <dbReference type="Proteomes" id="UP000732378"/>
    </source>
</evidence>
<evidence type="ECO:0000313" key="1">
    <source>
        <dbReference type="EMBL" id="MBM7510044.1"/>
    </source>
</evidence>
<sequence length="45" mass="4660">MKNSLKYGAGLLAIYLIVYNGSKSGTVLTKGAAGSAQIIKAFQGR</sequence>